<evidence type="ECO:0000256" key="2">
    <source>
        <dbReference type="SAM" id="MobiDB-lite"/>
    </source>
</evidence>
<name>A0A067C8Z0_SAPPC</name>
<reference evidence="4 5" key="1">
    <citation type="journal article" date="2013" name="PLoS Genet.">
        <title>Distinctive expansion of potential virulence genes in the genome of the oomycete fish pathogen Saprolegnia parasitica.</title>
        <authorList>
            <person name="Jiang R.H."/>
            <person name="de Bruijn I."/>
            <person name="Haas B.J."/>
            <person name="Belmonte R."/>
            <person name="Lobach L."/>
            <person name="Christie J."/>
            <person name="van den Ackerveken G."/>
            <person name="Bottin A."/>
            <person name="Bulone V."/>
            <person name="Diaz-Moreno S.M."/>
            <person name="Dumas B."/>
            <person name="Fan L."/>
            <person name="Gaulin E."/>
            <person name="Govers F."/>
            <person name="Grenville-Briggs L.J."/>
            <person name="Horner N.R."/>
            <person name="Levin J.Z."/>
            <person name="Mammella M."/>
            <person name="Meijer H.J."/>
            <person name="Morris P."/>
            <person name="Nusbaum C."/>
            <person name="Oome S."/>
            <person name="Phillips A.J."/>
            <person name="van Rooyen D."/>
            <person name="Rzeszutek E."/>
            <person name="Saraiva M."/>
            <person name="Secombes C.J."/>
            <person name="Seidl M.F."/>
            <person name="Snel B."/>
            <person name="Stassen J.H."/>
            <person name="Sykes S."/>
            <person name="Tripathy S."/>
            <person name="van den Berg H."/>
            <person name="Vega-Arreguin J.C."/>
            <person name="Wawra S."/>
            <person name="Young S.K."/>
            <person name="Zeng Q."/>
            <person name="Dieguez-Uribeondo J."/>
            <person name="Russ C."/>
            <person name="Tyler B.M."/>
            <person name="van West P."/>
        </authorList>
    </citation>
    <scope>NUCLEOTIDE SEQUENCE [LARGE SCALE GENOMIC DNA]</scope>
    <source>
        <strain evidence="4 5">CBS 223.65</strain>
    </source>
</reference>
<keyword evidence="5" id="KW-1185">Reference proteome</keyword>
<dbReference type="OMA" id="TNRICTT"/>
<feature type="domain" description="EF-hand" evidence="3">
    <location>
        <begin position="629"/>
        <end position="664"/>
    </location>
</feature>
<proteinExistence type="predicted"/>
<dbReference type="InterPro" id="IPR052394">
    <property type="entry name" value="LRR-containing"/>
</dbReference>
<dbReference type="CDD" id="cd00051">
    <property type="entry name" value="EFh"/>
    <property type="match status" value="1"/>
</dbReference>
<dbReference type="SUPFAM" id="SSF52047">
    <property type="entry name" value="RNI-like"/>
    <property type="match status" value="1"/>
</dbReference>
<dbReference type="Gene3D" id="1.10.238.10">
    <property type="entry name" value="EF-hand"/>
    <property type="match status" value="1"/>
</dbReference>
<feature type="compositionally biased region" description="Basic and acidic residues" evidence="2">
    <location>
        <begin position="1179"/>
        <end position="1195"/>
    </location>
</feature>
<dbReference type="PROSITE" id="PS00018">
    <property type="entry name" value="EF_HAND_1"/>
    <property type="match status" value="2"/>
</dbReference>
<dbReference type="KEGG" id="spar:SPRG_11192"/>
<dbReference type="EMBL" id="KK583256">
    <property type="protein sequence ID" value="KDO23262.1"/>
    <property type="molecule type" value="Genomic_DNA"/>
</dbReference>
<dbReference type="Pfam" id="PF13499">
    <property type="entry name" value="EF-hand_7"/>
    <property type="match status" value="1"/>
</dbReference>
<dbReference type="SMART" id="SM00368">
    <property type="entry name" value="LRR_RI"/>
    <property type="match status" value="7"/>
</dbReference>
<evidence type="ECO:0000313" key="4">
    <source>
        <dbReference type="EMBL" id="KDO23262.1"/>
    </source>
</evidence>
<evidence type="ECO:0000313" key="5">
    <source>
        <dbReference type="Proteomes" id="UP000030745"/>
    </source>
</evidence>
<dbReference type="RefSeq" id="XP_012206050.1">
    <property type="nucleotide sequence ID" value="XM_012350660.1"/>
</dbReference>
<sequence length="1224" mass="136815">MPTLTRDVYIRIAPPGHHGRRINCKGCTVYTPSCDACVKKRKRAKHKAARQRKMIWNVDSLNPRWDIPRQVKAELPRLVLEKSVGIAPLDVFLQCSGLTLPPPPSDMSFSTTKHLLSASNAALTVGSVKSWEMNPLSDDEQSNYFGATGRRELKQIYAKMASQQYLQMDGTDGLVDKFKSMLASQSEPSPDPIGMFNAREALTARHKFVSMCLEHELPPCLRLIIRNKISPEINVSHMSMGDELAKIFSTCLVELPMVLSLNARNNRLTDPGLQALVNVVRSKPDLVALDLSENKVDGDAAVALAEYLGSAHCGLTTLILSTCDIDDGELVPFADAMKTNRICTTLNLSRNLIGTSEALNAVQPDLVTGGEALADMLAANTHLTKLDLSWNVLRLNSAIQLGRAIGHNYGLKELNLSYNAFGNLGAQAIGCALQENFTLEKLDLSQNNIPSKAAFVIAQALHINSTLTQLCMDGNPLGRIGGRTLLQAISSASDKVLSVSVVGCNFDIDDSSLFDPQDATGKYDLDMAEPYDRAIACELLRFANSKKGCRFLSFLHQVDKTTRDLKVEYQEVGRARAQLIRRSSSHMVLRGKVPQDKLEKLFRTLDADNSGNIEATELERGMATLGVRLQPGEAARLVTRYDVDGTGTMEFPEFVDLMSQYYFDDKPTMEWIDTTSGLPLAIPKDGRLKIDFIDLHIPSEADEAESKLGVQQLIENIKADPNQVNLIKLAKNGLHVRQNEGQMLLDTLVSKMDIVQALALILPHVVDPNHACPLIESNVNAAQRLRLQTVLKDMYGPIVGLATGHYSLDLADDIDRATFRKVMEINNKIMYHRRTNNFKDTSQHENHMGFRNEIYNSKKIEITSTFCDKLPKFGTLDFDFVQLSRPKSGILPMSENRFQQLITKLCLDALDNATPEKRRRQPTPAAISRRLSPLAYDFLLELQSDNVRVSDLYSRDVSTPLVIPGAVVSPEAPSQISFTGRRLLMELQALFCTRWVTTSQVRFILERWPMDFGTTRVDAALTLFDRTLDLYNYVQVLWTLSDSEVAQLIFRLGWLNLWSPLYPDIYFELDLSIYEQREVSKVLVQLALDEPGENWQDAKFGWSRDVPIPGWVLNMSWLTPGLYPEKGYLSVEYYSGADKGCGPVWPTRLKAMNEVLAEPPIPFDAFLAQLVKPKRIPKKRPDSDRKQTPDGERPPLTRRSNPSRDGSERATTPPSARLQTKRDL</sequence>
<protein>
    <recommendedName>
        <fullName evidence="3">EF-hand domain-containing protein</fullName>
    </recommendedName>
</protein>
<organism evidence="4 5">
    <name type="scientific">Saprolegnia parasitica (strain CBS 223.65)</name>
    <dbReference type="NCBI Taxonomy" id="695850"/>
    <lineage>
        <taxon>Eukaryota</taxon>
        <taxon>Sar</taxon>
        <taxon>Stramenopiles</taxon>
        <taxon>Oomycota</taxon>
        <taxon>Saprolegniomycetes</taxon>
        <taxon>Saprolegniales</taxon>
        <taxon>Saprolegniaceae</taxon>
        <taxon>Saprolegnia</taxon>
    </lineage>
</organism>
<dbReference type="PANTHER" id="PTHR24114">
    <property type="entry name" value="LEUCINE RICH REPEAT FAMILY PROTEIN"/>
    <property type="match status" value="1"/>
</dbReference>
<dbReference type="InterPro" id="IPR032675">
    <property type="entry name" value="LRR_dom_sf"/>
</dbReference>
<dbReference type="OrthoDB" id="186812at2759"/>
<evidence type="ECO:0000259" key="3">
    <source>
        <dbReference type="PROSITE" id="PS50222"/>
    </source>
</evidence>
<dbReference type="GO" id="GO:0005509">
    <property type="term" value="F:calcium ion binding"/>
    <property type="evidence" value="ECO:0007669"/>
    <property type="project" value="InterPro"/>
</dbReference>
<dbReference type="InterPro" id="IPR002048">
    <property type="entry name" value="EF_hand_dom"/>
</dbReference>
<dbReference type="GeneID" id="24133251"/>
<dbReference type="Gene3D" id="3.80.10.10">
    <property type="entry name" value="Ribonuclease Inhibitor"/>
    <property type="match status" value="1"/>
</dbReference>
<dbReference type="InterPro" id="IPR018247">
    <property type="entry name" value="EF_Hand_1_Ca_BS"/>
</dbReference>
<dbReference type="PANTHER" id="PTHR24114:SF2">
    <property type="entry name" value="F-BOX DOMAIN-CONTAINING PROTEIN-RELATED"/>
    <property type="match status" value="1"/>
</dbReference>
<dbReference type="InterPro" id="IPR011992">
    <property type="entry name" value="EF-hand-dom_pair"/>
</dbReference>
<dbReference type="InterPro" id="IPR001611">
    <property type="entry name" value="Leu-rich_rpt"/>
</dbReference>
<accession>A0A067C8Z0</accession>
<dbReference type="Proteomes" id="UP000030745">
    <property type="component" value="Unassembled WGS sequence"/>
</dbReference>
<dbReference type="AlphaFoldDB" id="A0A067C8Z0"/>
<feature type="region of interest" description="Disordered" evidence="2">
    <location>
        <begin position="1174"/>
        <end position="1224"/>
    </location>
</feature>
<dbReference type="VEuPathDB" id="FungiDB:SPRG_11192"/>
<keyword evidence="1" id="KW-0106">Calcium</keyword>
<dbReference type="SUPFAM" id="SSF47473">
    <property type="entry name" value="EF-hand"/>
    <property type="match status" value="1"/>
</dbReference>
<dbReference type="Pfam" id="PF13516">
    <property type="entry name" value="LRR_6"/>
    <property type="match status" value="3"/>
</dbReference>
<gene>
    <name evidence="4" type="ORF">SPRG_11192</name>
</gene>
<dbReference type="SMART" id="SM00054">
    <property type="entry name" value="EFh"/>
    <property type="match status" value="2"/>
</dbReference>
<feature type="compositionally biased region" description="Polar residues" evidence="2">
    <location>
        <begin position="1198"/>
        <end position="1218"/>
    </location>
</feature>
<feature type="domain" description="EF-hand" evidence="3">
    <location>
        <begin position="593"/>
        <end position="628"/>
    </location>
</feature>
<dbReference type="PROSITE" id="PS50222">
    <property type="entry name" value="EF_HAND_2"/>
    <property type="match status" value="2"/>
</dbReference>
<evidence type="ECO:0000256" key="1">
    <source>
        <dbReference type="ARBA" id="ARBA00022837"/>
    </source>
</evidence>